<gene>
    <name evidence="2" type="ORF">Drose_31155</name>
</gene>
<reference evidence="2" key="1">
    <citation type="submission" date="2021-04" db="EMBL/GenBank/DDBJ databases">
        <title>Biosynthetic gene clusters of Dactylosporangioum roseum.</title>
        <authorList>
            <person name="Hartkoorn R.C."/>
            <person name="Beaudoing E."/>
            <person name="Hot D."/>
            <person name="Moureu S."/>
        </authorList>
    </citation>
    <scope>NUCLEOTIDE SEQUENCE</scope>
    <source>
        <strain evidence="2">NRRL B-16295</strain>
    </source>
</reference>
<dbReference type="Proteomes" id="UP001058271">
    <property type="component" value="Chromosome"/>
</dbReference>
<keyword evidence="1" id="KW-0812">Transmembrane</keyword>
<dbReference type="Pfam" id="PF09819">
    <property type="entry name" value="ABC_cobalt"/>
    <property type="match status" value="1"/>
</dbReference>
<feature type="transmembrane region" description="Helical" evidence="1">
    <location>
        <begin position="7"/>
        <end position="27"/>
    </location>
</feature>
<accession>A0ABY5Z458</accession>
<dbReference type="EMBL" id="CP073721">
    <property type="protein sequence ID" value="UWZ35538.1"/>
    <property type="molecule type" value="Genomic_DNA"/>
</dbReference>
<keyword evidence="1" id="KW-0472">Membrane</keyword>
<dbReference type="PIRSF" id="PIRSF037394">
    <property type="entry name" value="ABC_thiamine-permease_YkoE_prd"/>
    <property type="match status" value="1"/>
</dbReference>
<sequence length="189" mass="19935">MQTRWRTVDIVVASIIAVAFAAVFYAWNNLWNVLDGWALPWRAVIYGIWLVPGVLGPLVIRKPGAGLYTEMVAASVSALFGSSWGIMVVVSGLVQGIGGEFGFALTGYRGYRLGNALLAGALAGGGAALFDLANYYGDVFTATQKWTYAGLVVLSGAVVAGAGSWALQRSLSKTGVLDRFPSGRERVAV</sequence>
<proteinExistence type="predicted"/>
<evidence type="ECO:0000313" key="3">
    <source>
        <dbReference type="Proteomes" id="UP001058271"/>
    </source>
</evidence>
<feature type="transmembrane region" description="Helical" evidence="1">
    <location>
        <begin position="72"/>
        <end position="97"/>
    </location>
</feature>
<evidence type="ECO:0000313" key="2">
    <source>
        <dbReference type="EMBL" id="UWZ35538.1"/>
    </source>
</evidence>
<keyword evidence="1" id="KW-1133">Transmembrane helix</keyword>
<dbReference type="InterPro" id="IPR017195">
    <property type="entry name" value="ABC_thiamin-permease_prd"/>
</dbReference>
<name>A0ABY5Z458_9ACTN</name>
<protein>
    <submittedName>
        <fullName evidence="2">ECF transporter S component</fullName>
    </submittedName>
</protein>
<feature type="transmembrane region" description="Helical" evidence="1">
    <location>
        <begin position="117"/>
        <end position="136"/>
    </location>
</feature>
<feature type="transmembrane region" description="Helical" evidence="1">
    <location>
        <begin position="148"/>
        <end position="167"/>
    </location>
</feature>
<keyword evidence="3" id="KW-1185">Reference proteome</keyword>
<feature type="transmembrane region" description="Helical" evidence="1">
    <location>
        <begin position="39"/>
        <end position="60"/>
    </location>
</feature>
<dbReference type="RefSeq" id="WP_260724884.1">
    <property type="nucleotide sequence ID" value="NZ_BAAABS010000078.1"/>
</dbReference>
<evidence type="ECO:0000256" key="1">
    <source>
        <dbReference type="SAM" id="Phobius"/>
    </source>
</evidence>
<organism evidence="2 3">
    <name type="scientific">Dactylosporangium roseum</name>
    <dbReference type="NCBI Taxonomy" id="47989"/>
    <lineage>
        <taxon>Bacteria</taxon>
        <taxon>Bacillati</taxon>
        <taxon>Actinomycetota</taxon>
        <taxon>Actinomycetes</taxon>
        <taxon>Micromonosporales</taxon>
        <taxon>Micromonosporaceae</taxon>
        <taxon>Dactylosporangium</taxon>
    </lineage>
</organism>